<organism evidence="1 2">
    <name type="scientific">Dreissena polymorpha</name>
    <name type="common">Zebra mussel</name>
    <name type="synonym">Mytilus polymorpha</name>
    <dbReference type="NCBI Taxonomy" id="45954"/>
    <lineage>
        <taxon>Eukaryota</taxon>
        <taxon>Metazoa</taxon>
        <taxon>Spiralia</taxon>
        <taxon>Lophotrochozoa</taxon>
        <taxon>Mollusca</taxon>
        <taxon>Bivalvia</taxon>
        <taxon>Autobranchia</taxon>
        <taxon>Heteroconchia</taxon>
        <taxon>Euheterodonta</taxon>
        <taxon>Imparidentia</taxon>
        <taxon>Neoheterodontei</taxon>
        <taxon>Myida</taxon>
        <taxon>Dreissenoidea</taxon>
        <taxon>Dreissenidae</taxon>
        <taxon>Dreissena</taxon>
    </lineage>
</organism>
<comment type="caution">
    <text evidence="1">The sequence shown here is derived from an EMBL/GenBank/DDBJ whole genome shotgun (WGS) entry which is preliminary data.</text>
</comment>
<gene>
    <name evidence="1" type="ORF">DPMN_042798</name>
</gene>
<evidence type="ECO:0000313" key="2">
    <source>
        <dbReference type="Proteomes" id="UP000828390"/>
    </source>
</evidence>
<evidence type="ECO:0000313" key="1">
    <source>
        <dbReference type="EMBL" id="KAH3736235.1"/>
    </source>
</evidence>
<keyword evidence="2" id="KW-1185">Reference proteome</keyword>
<dbReference type="Proteomes" id="UP000828390">
    <property type="component" value="Unassembled WGS sequence"/>
</dbReference>
<accession>A0A9D4D1G4</accession>
<dbReference type="AlphaFoldDB" id="A0A9D4D1G4"/>
<reference evidence="1" key="2">
    <citation type="submission" date="2020-11" db="EMBL/GenBank/DDBJ databases">
        <authorList>
            <person name="McCartney M.A."/>
            <person name="Auch B."/>
            <person name="Kono T."/>
            <person name="Mallez S."/>
            <person name="Becker A."/>
            <person name="Gohl D.M."/>
            <person name="Silverstein K.A.T."/>
            <person name="Koren S."/>
            <person name="Bechman K.B."/>
            <person name="Herman A."/>
            <person name="Abrahante J.E."/>
            <person name="Garbe J."/>
        </authorList>
    </citation>
    <scope>NUCLEOTIDE SEQUENCE</scope>
    <source>
        <strain evidence="1">Duluth1</strain>
        <tissue evidence="1">Whole animal</tissue>
    </source>
</reference>
<name>A0A9D4D1G4_DREPO</name>
<sequence length="67" mass="7971">MPWRECGSAMTRMRQYDDDTATIRWRECDYTMATVRYDYRIVAIVLSHCRLRTHTGGHIYGSILNKQ</sequence>
<protein>
    <submittedName>
        <fullName evidence="1">Uncharacterized protein</fullName>
    </submittedName>
</protein>
<proteinExistence type="predicted"/>
<reference evidence="1" key="1">
    <citation type="journal article" date="2019" name="bioRxiv">
        <title>The Genome of the Zebra Mussel, Dreissena polymorpha: A Resource for Invasive Species Research.</title>
        <authorList>
            <person name="McCartney M.A."/>
            <person name="Auch B."/>
            <person name="Kono T."/>
            <person name="Mallez S."/>
            <person name="Zhang Y."/>
            <person name="Obille A."/>
            <person name="Becker A."/>
            <person name="Abrahante J.E."/>
            <person name="Garbe J."/>
            <person name="Badalamenti J.P."/>
            <person name="Herman A."/>
            <person name="Mangelson H."/>
            <person name="Liachko I."/>
            <person name="Sullivan S."/>
            <person name="Sone E.D."/>
            <person name="Koren S."/>
            <person name="Silverstein K.A.T."/>
            <person name="Beckman K.B."/>
            <person name="Gohl D.M."/>
        </authorList>
    </citation>
    <scope>NUCLEOTIDE SEQUENCE</scope>
    <source>
        <strain evidence="1">Duluth1</strain>
        <tissue evidence="1">Whole animal</tissue>
    </source>
</reference>
<dbReference type="EMBL" id="JAIWYP010000011">
    <property type="protein sequence ID" value="KAH3736235.1"/>
    <property type="molecule type" value="Genomic_DNA"/>
</dbReference>